<accession>A0AAD5LYG0</accession>
<dbReference type="PANTHER" id="PTHR37984">
    <property type="entry name" value="PROTEIN CBG26694"/>
    <property type="match status" value="1"/>
</dbReference>
<organism evidence="2 3">
    <name type="scientific">Pythium insidiosum</name>
    <name type="common">Pythiosis disease agent</name>
    <dbReference type="NCBI Taxonomy" id="114742"/>
    <lineage>
        <taxon>Eukaryota</taxon>
        <taxon>Sar</taxon>
        <taxon>Stramenopiles</taxon>
        <taxon>Oomycota</taxon>
        <taxon>Peronosporomycetes</taxon>
        <taxon>Pythiales</taxon>
        <taxon>Pythiaceae</taxon>
        <taxon>Pythium</taxon>
    </lineage>
</organism>
<sequence>MLDNCLWGFVRLPPELEAEVEPEVMSALGLDPARPGEVDEAKDPRPTPGRTVFEMNLPAPKRLGPVLGRSSYIDDVAGGGETWDEMVEMLDRLMYRLRYWRISVNLLKSSFGKRSIDYLSHRVDRFGIKATPKIAKELDQLPFPPNLKALQSFLGSINYYGKFIEDHATPGGTWKKPAKPSTCSRGRSRRLRS</sequence>
<protein>
    <recommendedName>
        <fullName evidence="4">Reverse transcriptase</fullName>
    </recommendedName>
</protein>
<feature type="region of interest" description="Disordered" evidence="1">
    <location>
        <begin position="29"/>
        <end position="50"/>
    </location>
</feature>
<evidence type="ECO:0008006" key="4">
    <source>
        <dbReference type="Google" id="ProtNLM"/>
    </source>
</evidence>
<dbReference type="PANTHER" id="PTHR37984:SF5">
    <property type="entry name" value="PROTEIN NYNRIN-LIKE"/>
    <property type="match status" value="1"/>
</dbReference>
<dbReference type="Proteomes" id="UP001209570">
    <property type="component" value="Unassembled WGS sequence"/>
</dbReference>
<feature type="compositionally biased region" description="Basic and acidic residues" evidence="1">
    <location>
        <begin position="34"/>
        <end position="45"/>
    </location>
</feature>
<dbReference type="InterPro" id="IPR050951">
    <property type="entry name" value="Retrovirus_Pol_polyprotein"/>
</dbReference>
<evidence type="ECO:0000313" key="3">
    <source>
        <dbReference type="Proteomes" id="UP001209570"/>
    </source>
</evidence>
<dbReference type="Gene3D" id="3.30.70.270">
    <property type="match status" value="2"/>
</dbReference>
<comment type="caution">
    <text evidence="2">The sequence shown here is derived from an EMBL/GenBank/DDBJ whole genome shotgun (WGS) entry which is preliminary data.</text>
</comment>
<dbReference type="EMBL" id="JAKCXM010004194">
    <property type="protein sequence ID" value="KAJ0389302.1"/>
    <property type="molecule type" value="Genomic_DNA"/>
</dbReference>
<dbReference type="SUPFAM" id="SSF56672">
    <property type="entry name" value="DNA/RNA polymerases"/>
    <property type="match status" value="1"/>
</dbReference>
<proteinExistence type="predicted"/>
<evidence type="ECO:0000256" key="1">
    <source>
        <dbReference type="SAM" id="MobiDB-lite"/>
    </source>
</evidence>
<dbReference type="InterPro" id="IPR043502">
    <property type="entry name" value="DNA/RNA_pol_sf"/>
</dbReference>
<gene>
    <name evidence="2" type="ORF">P43SY_012002</name>
</gene>
<dbReference type="InterPro" id="IPR043128">
    <property type="entry name" value="Rev_trsase/Diguanyl_cyclase"/>
</dbReference>
<keyword evidence="3" id="KW-1185">Reference proteome</keyword>
<dbReference type="AlphaFoldDB" id="A0AAD5LYG0"/>
<evidence type="ECO:0000313" key="2">
    <source>
        <dbReference type="EMBL" id="KAJ0389302.1"/>
    </source>
</evidence>
<feature type="region of interest" description="Disordered" evidence="1">
    <location>
        <begin position="171"/>
        <end position="193"/>
    </location>
</feature>
<name>A0AAD5LYG0_PYTIN</name>
<reference evidence="2" key="1">
    <citation type="submission" date="2021-12" db="EMBL/GenBank/DDBJ databases">
        <title>Prjna785345.</title>
        <authorList>
            <person name="Rujirawat T."/>
            <person name="Krajaejun T."/>
        </authorList>
    </citation>
    <scope>NUCLEOTIDE SEQUENCE</scope>
    <source>
        <strain evidence="2">Pi057C3</strain>
    </source>
</reference>